<accession>A0A2N0VHY1</accession>
<comment type="caution">
    <text evidence="2">The sequence shown here is derived from an EMBL/GenBank/DDBJ whole genome shotgun (WGS) entry which is preliminary data.</text>
</comment>
<dbReference type="AlphaFoldDB" id="A0A2N0VHY1"/>
<proteinExistence type="predicted"/>
<reference evidence="2 3" key="1">
    <citation type="submission" date="2017-11" db="EMBL/GenBank/DDBJ databases">
        <title>Rhodohalobacter 15182 sp. nov., isolated from a salt lake.</title>
        <authorList>
            <person name="Han S."/>
        </authorList>
    </citation>
    <scope>NUCLEOTIDE SEQUENCE [LARGE SCALE GENOMIC DNA]</scope>
    <source>
        <strain evidence="2 3">15182</strain>
    </source>
</reference>
<dbReference type="RefSeq" id="WP_101073314.1">
    <property type="nucleotide sequence ID" value="NZ_PISP01000002.1"/>
</dbReference>
<name>A0A2N0VHY1_9BACT</name>
<dbReference type="Pfam" id="PF12728">
    <property type="entry name" value="HTH_17"/>
    <property type="match status" value="1"/>
</dbReference>
<dbReference type="EMBL" id="PISP01000002">
    <property type="protein sequence ID" value="PKD43774.1"/>
    <property type="molecule type" value="Genomic_DNA"/>
</dbReference>
<dbReference type="InterPro" id="IPR041657">
    <property type="entry name" value="HTH_17"/>
</dbReference>
<evidence type="ECO:0000259" key="1">
    <source>
        <dbReference type="Pfam" id="PF12728"/>
    </source>
</evidence>
<evidence type="ECO:0000313" key="3">
    <source>
        <dbReference type="Proteomes" id="UP000233398"/>
    </source>
</evidence>
<feature type="domain" description="Helix-turn-helix" evidence="1">
    <location>
        <begin position="35"/>
        <end position="82"/>
    </location>
</feature>
<sequence length="84" mass="9967">MNTQFTQLIEVIENLESQVKELGKLANETLPKHEWLTTQEFAELTGLKRKTICNYIGRNKIKFVKKNEQGRHLIHIMELDKWTK</sequence>
<keyword evidence="3" id="KW-1185">Reference proteome</keyword>
<dbReference type="Proteomes" id="UP000233398">
    <property type="component" value="Unassembled WGS sequence"/>
</dbReference>
<gene>
    <name evidence="2" type="ORF">CWD77_09450</name>
</gene>
<evidence type="ECO:0000313" key="2">
    <source>
        <dbReference type="EMBL" id="PKD43774.1"/>
    </source>
</evidence>
<organism evidence="2 3">
    <name type="scientific">Rhodohalobacter barkolensis</name>
    <dbReference type="NCBI Taxonomy" id="2053187"/>
    <lineage>
        <taxon>Bacteria</taxon>
        <taxon>Pseudomonadati</taxon>
        <taxon>Balneolota</taxon>
        <taxon>Balneolia</taxon>
        <taxon>Balneolales</taxon>
        <taxon>Balneolaceae</taxon>
        <taxon>Rhodohalobacter</taxon>
    </lineage>
</organism>
<protein>
    <recommendedName>
        <fullName evidence="1">Helix-turn-helix domain-containing protein</fullName>
    </recommendedName>
</protein>